<comment type="cofactor">
    <cofactor evidence="7">
        <name>a divalent metal cation</name>
        <dbReference type="ChEBI" id="CHEBI:60240"/>
    </cofactor>
    <text evidence="7">Binds 1 divalent metal cation per subunit.</text>
</comment>
<evidence type="ECO:0000256" key="5">
    <source>
        <dbReference type="ARBA" id="ARBA00023027"/>
    </source>
</evidence>
<dbReference type="Proteomes" id="UP000076964">
    <property type="component" value="Unassembled WGS sequence"/>
</dbReference>
<dbReference type="InterPro" id="IPR037510">
    <property type="entry name" value="PdxA"/>
</dbReference>
<sequence>MSKIKLGITMGCPAGVGPEICLKALTRPWPEDLELFILGDLFILKEAARSLNLPVPDEKKIIPLSSLKTYTPGRPDLETAKAMVRYIKEGVKMCLKGELNGLITCPISKTALKLAGEPFPGHTEMLAELTNTREYAMAFYGEKLKIVLVTIHEPLSRVSELLSVEKILTVTRLAYDFLKKDLGLKDPRLALAAFNPHASEGGLFGDEEACILEPAIAEAQRQKIPLSGPYPADSLFYQTVNGRFDLVVSLYHDQGLIPFKLLHFEDGVNLTLGLPIVRTSVDHGTAYDIAGKGLAKEDSLIAAINLAYRMARNRNRN</sequence>
<feature type="binding site" evidence="7">
    <location>
        <position position="269"/>
    </location>
    <ligand>
        <name>substrate</name>
    </ligand>
</feature>
<keyword evidence="9" id="KW-1185">Reference proteome</keyword>
<keyword evidence="1 7" id="KW-0963">Cytoplasm</keyword>
<comment type="miscellaneous">
    <text evidence="7">The active site is located at the dimer interface.</text>
</comment>
<feature type="binding site" evidence="7">
    <location>
        <position position="252"/>
    </location>
    <ligand>
        <name>a divalent metal cation</name>
        <dbReference type="ChEBI" id="CHEBI:60240"/>
        <note>ligand shared between dimeric partners</note>
    </ligand>
</feature>
<dbReference type="AlphaFoldDB" id="A0A177E5C2"/>
<dbReference type="UniPathway" id="UPA00244">
    <property type="reaction ID" value="UER00312"/>
</dbReference>
<comment type="similarity">
    <text evidence="7">Belongs to the PdxA family.</text>
</comment>
<comment type="function">
    <text evidence="7">Catalyzes the NAD(P)-dependent oxidation of 4-(phosphooxy)-L-threonine (HTP) into 2-amino-3-oxo-4-(phosphooxy)butyric acid which spontaneously decarboxylates to form 3-amino-2-oxopropyl phosphate (AHAP).</text>
</comment>
<name>A0A177E5C2_9BACT</name>
<feature type="binding site" evidence="7">
    <location>
        <position position="197"/>
    </location>
    <ligand>
        <name>a divalent metal cation</name>
        <dbReference type="ChEBI" id="CHEBI:60240"/>
        <note>ligand shared between dimeric partners</note>
    </ligand>
</feature>
<protein>
    <recommendedName>
        <fullName evidence="7">4-hydroxythreonine-4-phosphate dehydrogenase</fullName>
        <ecNumber evidence="7">1.1.1.262</ecNumber>
    </recommendedName>
    <alternativeName>
        <fullName evidence="7">4-(phosphohydroxy)-L-threonine dehydrogenase</fullName>
    </alternativeName>
</protein>
<dbReference type="PANTHER" id="PTHR30004:SF6">
    <property type="entry name" value="D-THREONATE 4-PHOSPHATE DEHYDROGENASE"/>
    <property type="match status" value="1"/>
</dbReference>
<dbReference type="GO" id="GO:0050570">
    <property type="term" value="F:4-hydroxythreonine-4-phosphate dehydrogenase activity"/>
    <property type="evidence" value="ECO:0007669"/>
    <property type="project" value="UniProtKB-UniRule"/>
</dbReference>
<dbReference type="HAMAP" id="MF_00536">
    <property type="entry name" value="PdxA"/>
    <property type="match status" value="1"/>
</dbReference>
<dbReference type="GO" id="GO:0008615">
    <property type="term" value="P:pyridoxine biosynthetic process"/>
    <property type="evidence" value="ECO:0007669"/>
    <property type="project" value="UniProtKB-UniRule"/>
</dbReference>
<keyword evidence="4 7" id="KW-0560">Oxidoreductase</keyword>
<feature type="binding site" evidence="7">
    <location>
        <position position="152"/>
    </location>
    <ligand>
        <name>a divalent metal cation</name>
        <dbReference type="ChEBI" id="CHEBI:60240"/>
        <note>ligand shared between dimeric partners</note>
    </ligand>
</feature>
<feature type="binding site" evidence="7">
    <location>
        <position position="260"/>
    </location>
    <ligand>
        <name>substrate</name>
    </ligand>
</feature>
<dbReference type="STRING" id="1795632.TH606_08415"/>
<comment type="caution">
    <text evidence="8">The sequence shown here is derived from an EMBL/GenBank/DDBJ whole genome shotgun (WGS) entry which is preliminary data.</text>
</comment>
<feature type="binding site" evidence="7">
    <location>
        <position position="278"/>
    </location>
    <ligand>
        <name>substrate</name>
    </ligand>
</feature>
<dbReference type="OrthoDB" id="9801783at2"/>
<reference evidence="8 9" key="1">
    <citation type="submission" date="2016-02" db="EMBL/GenBank/DDBJ databases">
        <title>Draft genome sequence of Thermodesulfatator sp. S606.</title>
        <authorList>
            <person name="Lai Q."/>
            <person name="Cao J."/>
            <person name="Dupont S."/>
            <person name="Shao Z."/>
            <person name="Jebbar M."/>
            <person name="Alain K."/>
        </authorList>
    </citation>
    <scope>NUCLEOTIDE SEQUENCE [LARGE SCALE GENOMIC DNA]</scope>
    <source>
        <strain evidence="8 9">S606</strain>
    </source>
</reference>
<evidence type="ECO:0000313" key="8">
    <source>
        <dbReference type="EMBL" id="OAG27167.1"/>
    </source>
</evidence>
<proteinExistence type="inferred from homology"/>
<gene>
    <name evidence="7" type="primary">pdxA</name>
    <name evidence="8" type="ORF">TH606_08415</name>
</gene>
<dbReference type="SUPFAM" id="SSF53659">
    <property type="entry name" value="Isocitrate/Isopropylmalate dehydrogenase-like"/>
    <property type="match status" value="1"/>
</dbReference>
<feature type="binding site" evidence="7">
    <location>
        <position position="122"/>
    </location>
    <ligand>
        <name>substrate</name>
    </ligand>
</feature>
<dbReference type="PANTHER" id="PTHR30004">
    <property type="entry name" value="4-HYDROXYTHREONINE-4-PHOSPHATE DEHYDROGENASE"/>
    <property type="match status" value="1"/>
</dbReference>
<comment type="catalytic activity">
    <reaction evidence="7">
        <text>4-(phosphooxy)-L-threonine + NAD(+) = 3-amino-2-oxopropyl phosphate + CO2 + NADH</text>
        <dbReference type="Rhea" id="RHEA:32275"/>
        <dbReference type="ChEBI" id="CHEBI:16526"/>
        <dbReference type="ChEBI" id="CHEBI:57279"/>
        <dbReference type="ChEBI" id="CHEBI:57540"/>
        <dbReference type="ChEBI" id="CHEBI:57945"/>
        <dbReference type="ChEBI" id="CHEBI:58452"/>
        <dbReference type="EC" id="1.1.1.262"/>
    </reaction>
</comment>
<feature type="binding site" evidence="7">
    <location>
        <position position="123"/>
    </location>
    <ligand>
        <name>substrate</name>
    </ligand>
</feature>
<evidence type="ECO:0000313" key="9">
    <source>
        <dbReference type="Proteomes" id="UP000076964"/>
    </source>
</evidence>
<comment type="subunit">
    <text evidence="7">Homodimer.</text>
</comment>
<dbReference type="EC" id="1.1.1.262" evidence="7"/>
<dbReference type="GO" id="GO:0046872">
    <property type="term" value="F:metal ion binding"/>
    <property type="evidence" value="ECO:0007669"/>
    <property type="project" value="UniProtKB-UniRule"/>
</dbReference>
<dbReference type="GO" id="GO:0042823">
    <property type="term" value="P:pyridoxal phosphate biosynthetic process"/>
    <property type="evidence" value="ECO:0007669"/>
    <property type="project" value="UniProtKB-UniRule"/>
</dbReference>
<evidence type="ECO:0000256" key="6">
    <source>
        <dbReference type="ARBA" id="ARBA00023096"/>
    </source>
</evidence>
<keyword evidence="6 7" id="KW-0664">Pyridoxine biosynthesis</keyword>
<dbReference type="RefSeq" id="WP_068542871.1">
    <property type="nucleotide sequence ID" value="NZ_LSFI01000038.1"/>
</dbReference>
<keyword evidence="3 7" id="KW-0521">NADP</keyword>
<evidence type="ECO:0000256" key="2">
    <source>
        <dbReference type="ARBA" id="ARBA00022723"/>
    </source>
</evidence>
<accession>A0A177E5C2</accession>
<dbReference type="Pfam" id="PF04166">
    <property type="entry name" value="PdxA"/>
    <property type="match status" value="1"/>
</dbReference>
<organism evidence="8 9">
    <name type="scientific">Thermodesulfatator autotrophicus</name>
    <dbReference type="NCBI Taxonomy" id="1795632"/>
    <lineage>
        <taxon>Bacteria</taxon>
        <taxon>Pseudomonadati</taxon>
        <taxon>Thermodesulfobacteriota</taxon>
        <taxon>Thermodesulfobacteria</taxon>
        <taxon>Thermodesulfobacteriales</taxon>
        <taxon>Thermodesulfatatoraceae</taxon>
        <taxon>Thermodesulfatator</taxon>
    </lineage>
</organism>
<evidence type="ECO:0000256" key="1">
    <source>
        <dbReference type="ARBA" id="ARBA00022490"/>
    </source>
</evidence>
<dbReference type="InterPro" id="IPR005255">
    <property type="entry name" value="PdxA_fam"/>
</dbReference>
<dbReference type="Gene3D" id="3.40.718.10">
    <property type="entry name" value="Isopropylmalate Dehydrogenase"/>
    <property type="match status" value="1"/>
</dbReference>
<dbReference type="NCBIfam" id="TIGR00557">
    <property type="entry name" value="pdxA"/>
    <property type="match status" value="1"/>
</dbReference>
<comment type="subcellular location">
    <subcellularLocation>
        <location evidence="7">Cytoplasm</location>
    </subcellularLocation>
</comment>
<dbReference type="GO" id="GO:0051287">
    <property type="term" value="F:NAD binding"/>
    <property type="evidence" value="ECO:0007669"/>
    <property type="project" value="InterPro"/>
</dbReference>
<keyword evidence="5 7" id="KW-0520">NAD</keyword>
<evidence type="ECO:0000256" key="7">
    <source>
        <dbReference type="HAMAP-Rule" id="MF_00536"/>
    </source>
</evidence>
<evidence type="ECO:0000256" key="4">
    <source>
        <dbReference type="ARBA" id="ARBA00023002"/>
    </source>
</evidence>
<evidence type="ECO:0000256" key="3">
    <source>
        <dbReference type="ARBA" id="ARBA00022857"/>
    </source>
</evidence>
<dbReference type="GO" id="GO:0005737">
    <property type="term" value="C:cytoplasm"/>
    <property type="evidence" value="ECO:0007669"/>
    <property type="project" value="UniProtKB-SubCell"/>
</dbReference>
<comment type="pathway">
    <text evidence="7">Cofactor biosynthesis; pyridoxine 5'-phosphate biosynthesis; pyridoxine 5'-phosphate from D-erythrose 4-phosphate: step 4/5.</text>
</comment>
<dbReference type="EMBL" id="LSFI01000038">
    <property type="protein sequence ID" value="OAG27167.1"/>
    <property type="molecule type" value="Genomic_DNA"/>
</dbReference>
<keyword evidence="2 7" id="KW-0479">Metal-binding</keyword>